<gene>
    <name evidence="1" type="ORF">A3J46_02695</name>
</gene>
<dbReference type="Proteomes" id="UP000177167">
    <property type="component" value="Unassembled WGS sequence"/>
</dbReference>
<dbReference type="EMBL" id="MGJP01000028">
    <property type="protein sequence ID" value="OGN09723.1"/>
    <property type="molecule type" value="Genomic_DNA"/>
</dbReference>
<organism evidence="1 2">
    <name type="scientific">Candidatus Yanofskybacteria bacterium RIFCSPHIGHO2_02_FULL_41_11</name>
    <dbReference type="NCBI Taxonomy" id="1802675"/>
    <lineage>
        <taxon>Bacteria</taxon>
        <taxon>Candidatus Yanofskyibacteriota</taxon>
    </lineage>
</organism>
<name>A0A1F8F986_9BACT</name>
<evidence type="ECO:0000313" key="1">
    <source>
        <dbReference type="EMBL" id="OGN09723.1"/>
    </source>
</evidence>
<dbReference type="AlphaFoldDB" id="A0A1F8F986"/>
<proteinExistence type="predicted"/>
<comment type="caution">
    <text evidence="1">The sequence shown here is derived from an EMBL/GenBank/DDBJ whole genome shotgun (WGS) entry which is preliminary data.</text>
</comment>
<accession>A0A1F8F986</accession>
<evidence type="ECO:0000313" key="2">
    <source>
        <dbReference type="Proteomes" id="UP000177167"/>
    </source>
</evidence>
<protein>
    <submittedName>
        <fullName evidence="1">Uncharacterized protein</fullName>
    </submittedName>
</protein>
<sequence>MDQVKVKIGQKMLERLVVRMVESSVDPVPIGDMVNVYFKSMGISPELIETVIDALLQNGQIKKREEYLVAIHGHPNQSYASPFYEGH</sequence>
<reference evidence="1 2" key="1">
    <citation type="journal article" date="2016" name="Nat. Commun.">
        <title>Thousands of microbial genomes shed light on interconnected biogeochemical processes in an aquifer system.</title>
        <authorList>
            <person name="Anantharaman K."/>
            <person name="Brown C.T."/>
            <person name="Hug L.A."/>
            <person name="Sharon I."/>
            <person name="Castelle C.J."/>
            <person name="Probst A.J."/>
            <person name="Thomas B.C."/>
            <person name="Singh A."/>
            <person name="Wilkins M.J."/>
            <person name="Karaoz U."/>
            <person name="Brodie E.L."/>
            <person name="Williams K.H."/>
            <person name="Hubbard S.S."/>
            <person name="Banfield J.F."/>
        </authorList>
    </citation>
    <scope>NUCLEOTIDE SEQUENCE [LARGE SCALE GENOMIC DNA]</scope>
</reference>